<accession>A0AA86MFQ1</accession>
<evidence type="ECO:0000256" key="1">
    <source>
        <dbReference type="ARBA" id="ARBA00004613"/>
    </source>
</evidence>
<dbReference type="InterPro" id="IPR006533">
    <property type="entry name" value="T6SS_Vgr_RhsGE"/>
</dbReference>
<comment type="subcellular location">
    <subcellularLocation>
        <location evidence="1">Secreted</location>
    </subcellularLocation>
</comment>
<dbReference type="InterPro" id="IPR054030">
    <property type="entry name" value="Gp5_Vgr_C"/>
</dbReference>
<feature type="region of interest" description="Disordered" evidence="4">
    <location>
        <begin position="463"/>
        <end position="484"/>
    </location>
</feature>
<dbReference type="PANTHER" id="PTHR32305:SF15">
    <property type="entry name" value="PROTEIN RHSA-RELATED"/>
    <property type="match status" value="1"/>
</dbReference>
<evidence type="ECO:0000313" key="8">
    <source>
        <dbReference type="Proteomes" id="UP001329151"/>
    </source>
</evidence>
<dbReference type="RefSeq" id="WP_130557478.1">
    <property type="nucleotide sequence ID" value="NZ_AP028947.1"/>
</dbReference>
<evidence type="ECO:0000256" key="3">
    <source>
        <dbReference type="ARBA" id="ARBA00022525"/>
    </source>
</evidence>
<keyword evidence="3" id="KW-0964">Secreted</keyword>
<dbReference type="EMBL" id="AP028947">
    <property type="protein sequence ID" value="BET27445.1"/>
    <property type="molecule type" value="Genomic_DNA"/>
</dbReference>
<feature type="domain" description="Gp5/Type VI secretion system Vgr protein OB-fold" evidence="5">
    <location>
        <begin position="384"/>
        <end position="452"/>
    </location>
</feature>
<dbReference type="Gene3D" id="4.10.220.110">
    <property type="match status" value="1"/>
</dbReference>
<dbReference type="SUPFAM" id="SSF69279">
    <property type="entry name" value="Phage tail proteins"/>
    <property type="match status" value="2"/>
</dbReference>
<dbReference type="Pfam" id="PF05954">
    <property type="entry name" value="Phage_GPD"/>
    <property type="match status" value="1"/>
</dbReference>
<feature type="domain" description="Gp5/Type VI secretion system Vgr C-terminal trimerisation" evidence="6">
    <location>
        <begin position="469"/>
        <end position="566"/>
    </location>
</feature>
<proteinExistence type="inferred from homology"/>
<feature type="region of interest" description="Disordered" evidence="4">
    <location>
        <begin position="353"/>
        <end position="372"/>
    </location>
</feature>
<dbReference type="GO" id="GO:0005576">
    <property type="term" value="C:extracellular region"/>
    <property type="evidence" value="ECO:0007669"/>
    <property type="project" value="UniProtKB-SubCell"/>
</dbReference>
<evidence type="ECO:0000256" key="4">
    <source>
        <dbReference type="SAM" id="MobiDB-lite"/>
    </source>
</evidence>
<gene>
    <name evidence="7" type="ORF">RGQ30_29460</name>
</gene>
<dbReference type="Gene3D" id="2.30.110.50">
    <property type="match status" value="1"/>
</dbReference>
<dbReference type="Pfam" id="PF22178">
    <property type="entry name" value="Gp5_trimer_C"/>
    <property type="match status" value="1"/>
</dbReference>
<dbReference type="NCBIfam" id="TIGR03361">
    <property type="entry name" value="VI_Rhs_Vgr"/>
    <property type="match status" value="1"/>
</dbReference>
<dbReference type="SUPFAM" id="SSF69255">
    <property type="entry name" value="gp5 N-terminal domain-like"/>
    <property type="match status" value="1"/>
</dbReference>
<dbReference type="InterPro" id="IPR037026">
    <property type="entry name" value="Vgr_OB-fold_dom_sf"/>
</dbReference>
<evidence type="ECO:0000313" key="7">
    <source>
        <dbReference type="EMBL" id="BET27445.1"/>
    </source>
</evidence>
<organism evidence="7 8">
    <name type="scientific">Limnobacter thiooxidans</name>
    <dbReference type="NCBI Taxonomy" id="131080"/>
    <lineage>
        <taxon>Bacteria</taxon>
        <taxon>Pseudomonadati</taxon>
        <taxon>Pseudomonadota</taxon>
        <taxon>Betaproteobacteria</taxon>
        <taxon>Burkholderiales</taxon>
        <taxon>Burkholderiaceae</taxon>
        <taxon>Limnobacter</taxon>
    </lineage>
</organism>
<dbReference type="Gene3D" id="3.55.50.10">
    <property type="entry name" value="Baseplate protein-like domains"/>
    <property type="match status" value="1"/>
</dbReference>
<name>A0AA86MFQ1_9BURK</name>
<evidence type="ECO:0008006" key="9">
    <source>
        <dbReference type="Google" id="ProtNLM"/>
    </source>
</evidence>
<feature type="compositionally biased region" description="Polar residues" evidence="4">
    <location>
        <begin position="470"/>
        <end position="484"/>
    </location>
</feature>
<reference evidence="7 8" key="1">
    <citation type="submission" date="2023-10" db="EMBL/GenBank/DDBJ databases">
        <title>Complete Genome Sequence of Limnobacter thiooxidans CS-K2T, Isolated from freshwater lake sediments in Bavaria, Germany.</title>
        <authorList>
            <person name="Naruki M."/>
            <person name="Watanabe A."/>
            <person name="Warashina T."/>
            <person name="Morita T."/>
            <person name="Arakawa K."/>
        </authorList>
    </citation>
    <scope>NUCLEOTIDE SEQUENCE [LARGE SCALE GENOMIC DNA]</scope>
    <source>
        <strain evidence="7 8">CS-K2</strain>
    </source>
</reference>
<evidence type="ECO:0000259" key="5">
    <source>
        <dbReference type="Pfam" id="PF04717"/>
    </source>
</evidence>
<dbReference type="SUPFAM" id="SSF69349">
    <property type="entry name" value="Phage fibre proteins"/>
    <property type="match status" value="1"/>
</dbReference>
<feature type="region of interest" description="Disordered" evidence="4">
    <location>
        <begin position="656"/>
        <end position="685"/>
    </location>
</feature>
<dbReference type="AlphaFoldDB" id="A0AA86MFQ1"/>
<dbReference type="PANTHER" id="PTHR32305">
    <property type="match status" value="1"/>
</dbReference>
<protein>
    <recommendedName>
        <fullName evidence="9">Type VI secretion system secreted protein VgrG</fullName>
    </recommendedName>
</protein>
<dbReference type="InterPro" id="IPR017847">
    <property type="entry name" value="T6SS_RhsGE_Vgr_subset"/>
</dbReference>
<dbReference type="Gene3D" id="2.40.50.230">
    <property type="entry name" value="Gp5 N-terminal domain"/>
    <property type="match status" value="1"/>
</dbReference>
<dbReference type="Proteomes" id="UP001329151">
    <property type="component" value="Chromosome"/>
</dbReference>
<dbReference type="KEGG" id="lto:RGQ30_29460"/>
<dbReference type="InterPro" id="IPR006531">
    <property type="entry name" value="Gp5/Vgr_OB"/>
</dbReference>
<dbReference type="NCBIfam" id="TIGR01646">
    <property type="entry name" value="vgr_GE"/>
    <property type="match status" value="1"/>
</dbReference>
<dbReference type="Pfam" id="PF04717">
    <property type="entry name" value="Phage_base_V"/>
    <property type="match status" value="1"/>
</dbReference>
<feature type="compositionally biased region" description="Low complexity" evidence="4">
    <location>
        <begin position="660"/>
        <end position="679"/>
    </location>
</feature>
<comment type="similarity">
    <text evidence="2">Belongs to the VgrG protein family.</text>
</comment>
<keyword evidence="8" id="KW-1185">Reference proteome</keyword>
<sequence length="685" mass="74752">MNRLITLSGSAPLDEMHFRSARLHESLSENSTGTVSLESDSATLNADDFLGKTLCLAFETRAQSLRYFDGVIVEMEQASLAAGGRCSYRLELKSWTWLLGKNQEFRVYQNKSVTTIVAEVIARHSHSAVRFSDRTQGAKRVWDYVVQFGESDLNFVRRILEQEGIYFFFEHAKNQHTLVLVDSASAHPTYPAYDTLAYDPSVAGGRLTPEEMIAGMSLRKSIEPPRHAHSDYNFKTPSTSLLVTSQGNTEGYNAAYEVFEYPGEYDNEGEGAHYSRLRVEEAQSRQQVFHASTAARGVCNGHLISTVCKDNSAFSKSLLIISTLVNIHEAEPEASSGTQSSFDCQFQGIEASHPFRPERKSRKPHVKGPLPALVVGPEGREIHTDEFGRIKVQFYWDRYGQRNENSSCWVRVASPVAGKGWGFIAIPRIGQEVIVSFEDGDPDRPLVTGVTYNAEQQVPYPLPDHKTVSGWRSHSSEKGSPSNFNELRFEDKLGSEYVWFQAEKDYLSLIKNDSHEEIGNDSHRLIHGNLIEEIKQDVSRTVLGKLSQQIEQALHLTVNDDLLAKVQGLLGVINQGQIAVSTTGQCSIKSSGSTDLQAEGNLSLGTSAQGNLKAGSSLKLTAGSTLSLNVGGSSIVISASGIVFNGPFISVNSGGGGAGAASASPAPPETAQAPEVVEPPVDPIP</sequence>
<evidence type="ECO:0000259" key="6">
    <source>
        <dbReference type="Pfam" id="PF22178"/>
    </source>
</evidence>
<dbReference type="InterPro" id="IPR050708">
    <property type="entry name" value="T6SS_VgrG/RHS"/>
</dbReference>
<evidence type="ECO:0000256" key="2">
    <source>
        <dbReference type="ARBA" id="ARBA00005558"/>
    </source>
</evidence>